<gene>
    <name evidence="2" type="ORF">PMAYCL1PPCAC_21816</name>
</gene>
<evidence type="ECO:0008006" key="4">
    <source>
        <dbReference type="Google" id="ProtNLM"/>
    </source>
</evidence>
<feature type="non-terminal residue" evidence="2">
    <location>
        <position position="244"/>
    </location>
</feature>
<evidence type="ECO:0000313" key="3">
    <source>
        <dbReference type="Proteomes" id="UP001328107"/>
    </source>
</evidence>
<keyword evidence="3" id="KW-1185">Reference proteome</keyword>
<organism evidence="2 3">
    <name type="scientific">Pristionchus mayeri</name>
    <dbReference type="NCBI Taxonomy" id="1317129"/>
    <lineage>
        <taxon>Eukaryota</taxon>
        <taxon>Metazoa</taxon>
        <taxon>Ecdysozoa</taxon>
        <taxon>Nematoda</taxon>
        <taxon>Chromadorea</taxon>
        <taxon>Rhabditida</taxon>
        <taxon>Rhabditina</taxon>
        <taxon>Diplogasteromorpha</taxon>
        <taxon>Diplogasteroidea</taxon>
        <taxon>Neodiplogasteridae</taxon>
        <taxon>Pristionchus</taxon>
    </lineage>
</organism>
<feature type="signal peptide" evidence="1">
    <location>
        <begin position="1"/>
        <end position="17"/>
    </location>
</feature>
<accession>A0AAN5CV75</accession>
<keyword evidence="1" id="KW-0732">Signal</keyword>
<sequence length="244" mass="25377">LSAVLFLPGVRSAGCTALPTSTCPGPLPAFTNCQPLAGPLTGPLTCAGGLELFVNKDGNSPWTKGHTDVQCNAPADKWTVTTPPAAKVDVDKSKTIIVCAKPGPVVAPSTPCQQCAPIGAATCNAAEGCTTGAGHGTIVENGCNVLKCKNAGEYFISTETTGSVDTITCNAQKEWNNAGTKITKAVCIKGYSCKAKTGKLTSDCNNPKFVFDGCDMVDTSVNDQDVTCNNGKKLFYLPDTKKYW</sequence>
<evidence type="ECO:0000313" key="2">
    <source>
        <dbReference type="EMBL" id="GMR51621.1"/>
    </source>
</evidence>
<evidence type="ECO:0000256" key="1">
    <source>
        <dbReference type="SAM" id="SignalP"/>
    </source>
</evidence>
<name>A0AAN5CV75_9BILA</name>
<reference evidence="3" key="1">
    <citation type="submission" date="2022-10" db="EMBL/GenBank/DDBJ databases">
        <title>Genome assembly of Pristionchus species.</title>
        <authorList>
            <person name="Yoshida K."/>
            <person name="Sommer R.J."/>
        </authorList>
    </citation>
    <scope>NUCLEOTIDE SEQUENCE [LARGE SCALE GENOMIC DNA]</scope>
    <source>
        <strain evidence="3">RS5460</strain>
    </source>
</reference>
<dbReference type="Proteomes" id="UP001328107">
    <property type="component" value="Unassembled WGS sequence"/>
</dbReference>
<dbReference type="EMBL" id="BTRK01000005">
    <property type="protein sequence ID" value="GMR51621.1"/>
    <property type="molecule type" value="Genomic_DNA"/>
</dbReference>
<protein>
    <recommendedName>
        <fullName evidence="4">C6 domain-containing protein</fullName>
    </recommendedName>
</protein>
<feature type="non-terminal residue" evidence="2">
    <location>
        <position position="1"/>
    </location>
</feature>
<dbReference type="AlphaFoldDB" id="A0AAN5CV75"/>
<feature type="chain" id="PRO_5043050272" description="C6 domain-containing protein" evidence="1">
    <location>
        <begin position="18"/>
        <end position="244"/>
    </location>
</feature>
<comment type="caution">
    <text evidence="2">The sequence shown here is derived from an EMBL/GenBank/DDBJ whole genome shotgun (WGS) entry which is preliminary data.</text>
</comment>
<proteinExistence type="predicted"/>